<organism evidence="1 2">
    <name type="scientific">Purpureocillium lilacinum</name>
    <name type="common">Paecilomyces lilacinus</name>
    <dbReference type="NCBI Taxonomy" id="33203"/>
    <lineage>
        <taxon>Eukaryota</taxon>
        <taxon>Fungi</taxon>
        <taxon>Dikarya</taxon>
        <taxon>Ascomycota</taxon>
        <taxon>Pezizomycotina</taxon>
        <taxon>Sordariomycetes</taxon>
        <taxon>Hypocreomycetidae</taxon>
        <taxon>Hypocreales</taxon>
        <taxon>Ophiocordycipitaceae</taxon>
        <taxon>Purpureocillium</taxon>
    </lineage>
</organism>
<reference evidence="1 2" key="1">
    <citation type="journal article" date="2016" name="Front. Microbiol.">
        <title>Genome and transcriptome sequences reveal the specific parasitism of the nematophagous Purpureocillium lilacinum 36-1.</title>
        <authorList>
            <person name="Xie J."/>
            <person name="Li S."/>
            <person name="Mo C."/>
            <person name="Xiao X."/>
            <person name="Peng D."/>
            <person name="Wang G."/>
            <person name="Xiao Y."/>
        </authorList>
    </citation>
    <scope>NUCLEOTIDE SEQUENCE [LARGE SCALE GENOMIC DNA]</scope>
    <source>
        <strain evidence="1 2">36-1</strain>
    </source>
</reference>
<evidence type="ECO:0000313" key="1">
    <source>
        <dbReference type="EMBL" id="PWI67855.1"/>
    </source>
</evidence>
<comment type="caution">
    <text evidence="1">The sequence shown here is derived from an EMBL/GenBank/DDBJ whole genome shotgun (WGS) entry which is preliminary data.</text>
</comment>
<name>A0A2U3E017_PURLI</name>
<dbReference type="Proteomes" id="UP000245956">
    <property type="component" value="Unassembled WGS sequence"/>
</dbReference>
<dbReference type="AlphaFoldDB" id="A0A2U3E017"/>
<protein>
    <submittedName>
        <fullName evidence="1">Uncharacterized protein</fullName>
    </submittedName>
</protein>
<accession>A0A2U3E017</accession>
<sequence>MGAPCLLWLRYPEAAMPGVLRDGRPCVRCVVQIMLIHARAHAHAHACVHTHVEAPMGTRDADAYPGLDDALLPLPAWGTMAPRAGRWPWGLPNTQAELVNAWDALLQHAPRSCQLIIEETGQGWAACVIAIVSTDARHSSTTNTPTASNGEA</sequence>
<evidence type="ECO:0000313" key="2">
    <source>
        <dbReference type="Proteomes" id="UP000245956"/>
    </source>
</evidence>
<gene>
    <name evidence="1" type="ORF">PCL_02776</name>
</gene>
<proteinExistence type="predicted"/>
<dbReference type="EMBL" id="LCWV01000017">
    <property type="protein sequence ID" value="PWI67855.1"/>
    <property type="molecule type" value="Genomic_DNA"/>
</dbReference>